<evidence type="ECO:0000313" key="1">
    <source>
        <dbReference type="EMBL" id="OAF57889.1"/>
    </source>
</evidence>
<dbReference type="PANTHER" id="PTHR21310">
    <property type="entry name" value="AMINOGLYCOSIDE PHOSPHOTRANSFERASE-RELATED-RELATED"/>
    <property type="match status" value="1"/>
</dbReference>
<accession>A0A177A6X8</accession>
<name>A0A177A6X8_9PEZI</name>
<dbReference type="VEuPathDB" id="FungiDB:GMDG_08058"/>
<organism evidence="1">
    <name type="scientific">Pseudogymnoascus destructans</name>
    <dbReference type="NCBI Taxonomy" id="655981"/>
    <lineage>
        <taxon>Eukaryota</taxon>
        <taxon>Fungi</taxon>
        <taxon>Dikarya</taxon>
        <taxon>Ascomycota</taxon>
        <taxon>Pezizomycotina</taxon>
        <taxon>Leotiomycetes</taxon>
        <taxon>Thelebolales</taxon>
        <taxon>Thelebolaceae</taxon>
        <taxon>Pseudogymnoascus</taxon>
    </lineage>
</organism>
<reference evidence="1" key="1">
    <citation type="submission" date="2016-03" db="EMBL/GenBank/DDBJ databases">
        <title>Updated assembly of Pseudogymnoascus destructans, the fungus causing white-nose syndrome of bats.</title>
        <authorList>
            <person name="Palmer J.M."/>
            <person name="Drees K.P."/>
            <person name="Foster J.T."/>
            <person name="Lindner D.L."/>
        </authorList>
    </citation>
    <scope>NUCLEOTIDE SEQUENCE [LARGE SCALE GENOMIC DNA]</scope>
    <source>
        <strain evidence="1">20631-21</strain>
    </source>
</reference>
<dbReference type="RefSeq" id="XP_024323175.1">
    <property type="nucleotide sequence ID" value="XM_024469072.1"/>
</dbReference>
<protein>
    <recommendedName>
        <fullName evidence="2">Aminoglycoside phosphotransferase domain-containing protein</fullName>
    </recommendedName>
</protein>
<dbReference type="PANTHER" id="PTHR21310:SF37">
    <property type="entry name" value="AMINOGLYCOSIDE PHOSPHOTRANSFERASE DOMAIN-CONTAINING PROTEIN"/>
    <property type="match status" value="1"/>
</dbReference>
<dbReference type="SUPFAM" id="SSF56112">
    <property type="entry name" value="Protein kinase-like (PK-like)"/>
    <property type="match status" value="1"/>
</dbReference>
<dbReference type="InterPro" id="IPR011009">
    <property type="entry name" value="Kinase-like_dom_sf"/>
</dbReference>
<dbReference type="eggNOG" id="ENOG502SII6">
    <property type="taxonomic scope" value="Eukaryota"/>
</dbReference>
<dbReference type="InterPro" id="IPR051678">
    <property type="entry name" value="AGP_Transferase"/>
</dbReference>
<gene>
    <name evidence="1" type="ORF">VC83_05450</name>
</gene>
<evidence type="ECO:0008006" key="2">
    <source>
        <dbReference type="Google" id="ProtNLM"/>
    </source>
</evidence>
<dbReference type="OrthoDB" id="3645574at2759"/>
<dbReference type="Proteomes" id="UP000077154">
    <property type="component" value="Unassembled WGS sequence"/>
</dbReference>
<dbReference type="GeneID" id="36288516"/>
<dbReference type="AlphaFoldDB" id="A0A177A6X8"/>
<sequence length="516" mass="60107">MPLRTRRLPREDITYSVAQDREVNVLHQLEYCDKKDRFFDCLYRKRNLMQAVVAHHLSLQLPDACNIADMSEWLHGSFNVCVPVTILTWQGKRVLLRFPLPYRVGDSFQPGNGDEKIRCEAGTYAWLDENCPEVPIPRLYGFALSTGQTFTRLESLPFLRQYIQRLRRHVLSWLGYPVPSRYVRHDIGSLVLADAGYLLTEYIEETQGEMLSNTWLEKQHDSRLQTNLFHDLSRIILSISRIALPRIGSFVIDNGGFLSLTNRPLSIEIQALENEEVPTNIRRDYTYTTVDSYIVDMLAFHDSRLRSQPNAINDINDSVSQMSALGAMRTIMPLFLRRELRRGPFVFTLTDLHQSNIFVDKDWHITSLVDLEWGCSRPIEMVEPPFWLTNKGVDQILPDEFNKVRVEFMEILEEEEQLAASNTTERGGLRLADVMNQAWEMGTFWYTLALSSPTGLFQLFYHHIQPRLISIHDEDPDNVMPYYWAQDVFQIISRKLSDKKEYDQQLRKAFDDSTIE</sequence>
<dbReference type="EMBL" id="KV441398">
    <property type="protein sequence ID" value="OAF57889.1"/>
    <property type="molecule type" value="Genomic_DNA"/>
</dbReference>
<proteinExistence type="predicted"/>